<protein>
    <submittedName>
        <fullName evidence="1">Uncharacterized protein</fullName>
    </submittedName>
</protein>
<organism evidence="1 2">
    <name type="scientific">Lindgomyces ingoldianus</name>
    <dbReference type="NCBI Taxonomy" id="673940"/>
    <lineage>
        <taxon>Eukaryota</taxon>
        <taxon>Fungi</taxon>
        <taxon>Dikarya</taxon>
        <taxon>Ascomycota</taxon>
        <taxon>Pezizomycotina</taxon>
        <taxon>Dothideomycetes</taxon>
        <taxon>Pleosporomycetidae</taxon>
        <taxon>Pleosporales</taxon>
        <taxon>Lindgomycetaceae</taxon>
        <taxon>Lindgomyces</taxon>
    </lineage>
</organism>
<evidence type="ECO:0000313" key="1">
    <source>
        <dbReference type="EMBL" id="KAF2478215.1"/>
    </source>
</evidence>
<sequence length="189" mass="20714">MSSYLDLITSRFSKLTSSSSTETSWITEMVSCYQKMAKSTGAIIIPASSLSSSPSDLLAWLTASRTHEITGKGVKRITSKSEVITKGTGGGSLITLLSMAQCNGVRWLWNPDKNYMVAAKANETPKKKKGSYWRIFWGFKKVEDLGTMTSLIGVSNIAIVTRSNPSITIVMPWISSMKNTHLLPMPSPR</sequence>
<gene>
    <name evidence="1" type="ORF">BDR25DRAFT_365337</name>
</gene>
<comment type="caution">
    <text evidence="1">The sequence shown here is derived from an EMBL/GenBank/DDBJ whole genome shotgun (WGS) entry which is preliminary data.</text>
</comment>
<reference evidence="1" key="1">
    <citation type="journal article" date="2020" name="Stud. Mycol.">
        <title>101 Dothideomycetes genomes: a test case for predicting lifestyles and emergence of pathogens.</title>
        <authorList>
            <person name="Haridas S."/>
            <person name="Albert R."/>
            <person name="Binder M."/>
            <person name="Bloem J."/>
            <person name="Labutti K."/>
            <person name="Salamov A."/>
            <person name="Andreopoulos B."/>
            <person name="Baker S."/>
            <person name="Barry K."/>
            <person name="Bills G."/>
            <person name="Bluhm B."/>
            <person name="Cannon C."/>
            <person name="Castanera R."/>
            <person name="Culley D."/>
            <person name="Daum C."/>
            <person name="Ezra D."/>
            <person name="Gonzalez J."/>
            <person name="Henrissat B."/>
            <person name="Kuo A."/>
            <person name="Liang C."/>
            <person name="Lipzen A."/>
            <person name="Lutzoni F."/>
            <person name="Magnuson J."/>
            <person name="Mondo S."/>
            <person name="Nolan M."/>
            <person name="Ohm R."/>
            <person name="Pangilinan J."/>
            <person name="Park H.-J."/>
            <person name="Ramirez L."/>
            <person name="Alfaro M."/>
            <person name="Sun H."/>
            <person name="Tritt A."/>
            <person name="Yoshinaga Y."/>
            <person name="Zwiers L.-H."/>
            <person name="Turgeon B."/>
            <person name="Goodwin S."/>
            <person name="Spatafora J."/>
            <person name="Crous P."/>
            <person name="Grigoriev I."/>
        </authorList>
    </citation>
    <scope>NUCLEOTIDE SEQUENCE</scope>
    <source>
        <strain evidence="1">ATCC 200398</strain>
    </source>
</reference>
<dbReference type="EMBL" id="MU003492">
    <property type="protein sequence ID" value="KAF2478215.1"/>
    <property type="molecule type" value="Genomic_DNA"/>
</dbReference>
<proteinExistence type="predicted"/>
<name>A0ACB6RGN6_9PLEO</name>
<keyword evidence="2" id="KW-1185">Reference proteome</keyword>
<evidence type="ECO:0000313" key="2">
    <source>
        <dbReference type="Proteomes" id="UP000799755"/>
    </source>
</evidence>
<dbReference type="Proteomes" id="UP000799755">
    <property type="component" value="Unassembled WGS sequence"/>
</dbReference>
<accession>A0ACB6RGN6</accession>